<evidence type="ECO:0000256" key="1">
    <source>
        <dbReference type="ARBA" id="ARBA00022670"/>
    </source>
</evidence>
<dbReference type="SUPFAM" id="SSF49785">
    <property type="entry name" value="Galactose-binding domain-like"/>
    <property type="match status" value="1"/>
</dbReference>
<dbReference type="GO" id="GO:0006508">
    <property type="term" value="P:proteolysis"/>
    <property type="evidence" value="ECO:0007669"/>
    <property type="project" value="UniProtKB-KW"/>
</dbReference>
<dbReference type="InterPro" id="IPR026341">
    <property type="entry name" value="T9SS_type_B"/>
</dbReference>
<keyword evidence="2" id="KW-0378">Hydrolase</keyword>
<feature type="domain" description="P/Homo B" evidence="3">
    <location>
        <begin position="60"/>
        <end position="102"/>
    </location>
</feature>
<protein>
    <submittedName>
        <fullName evidence="4">Gliding motility-associated C-terminal domain-containing protein</fullName>
    </submittedName>
</protein>
<organism evidence="4 5">
    <name type="scientific">Candidatus Defluviibacterium haderslevense</name>
    <dbReference type="NCBI Taxonomy" id="2981993"/>
    <lineage>
        <taxon>Bacteria</taxon>
        <taxon>Pseudomonadati</taxon>
        <taxon>Bacteroidota</taxon>
        <taxon>Saprospiria</taxon>
        <taxon>Saprospirales</taxon>
        <taxon>Saprospiraceae</taxon>
        <taxon>Candidatus Defluviibacterium</taxon>
    </lineage>
</organism>
<accession>A0A9D7SDF5</accession>
<dbReference type="Pfam" id="PF13585">
    <property type="entry name" value="CHU_C"/>
    <property type="match status" value="1"/>
</dbReference>
<dbReference type="Proteomes" id="UP000808349">
    <property type="component" value="Unassembled WGS sequence"/>
</dbReference>
<evidence type="ECO:0000259" key="3">
    <source>
        <dbReference type="Pfam" id="PF01483"/>
    </source>
</evidence>
<evidence type="ECO:0000313" key="5">
    <source>
        <dbReference type="Proteomes" id="UP000808349"/>
    </source>
</evidence>
<reference evidence="4 5" key="1">
    <citation type="submission" date="2020-10" db="EMBL/GenBank/DDBJ databases">
        <title>Connecting structure to function with the recovery of over 1000 high-quality activated sludge metagenome-assembled genomes encoding full-length rRNA genes using long-read sequencing.</title>
        <authorList>
            <person name="Singleton C.M."/>
            <person name="Petriglieri F."/>
            <person name="Kristensen J.M."/>
            <person name="Kirkegaard R.H."/>
            <person name="Michaelsen T.Y."/>
            <person name="Andersen M.H."/>
            <person name="Karst S.M."/>
            <person name="Dueholm M.S."/>
            <person name="Nielsen P.H."/>
            <person name="Albertsen M."/>
        </authorList>
    </citation>
    <scope>NUCLEOTIDE SEQUENCE [LARGE SCALE GENOMIC DNA]</scope>
    <source>
        <strain evidence="4">Ribe_18-Q3-R11-54_BAT3C.373</strain>
    </source>
</reference>
<dbReference type="EMBL" id="JADKFW010000021">
    <property type="protein sequence ID" value="MBK9719602.1"/>
    <property type="molecule type" value="Genomic_DNA"/>
</dbReference>
<dbReference type="InterPro" id="IPR008979">
    <property type="entry name" value="Galactose-bd-like_sf"/>
</dbReference>
<dbReference type="Gene3D" id="2.60.40.10">
    <property type="entry name" value="Immunoglobulins"/>
    <property type="match status" value="1"/>
</dbReference>
<dbReference type="InterPro" id="IPR013783">
    <property type="entry name" value="Ig-like_fold"/>
</dbReference>
<name>A0A9D7SDF5_9BACT</name>
<evidence type="ECO:0000256" key="2">
    <source>
        <dbReference type="ARBA" id="ARBA00022801"/>
    </source>
</evidence>
<dbReference type="NCBIfam" id="TIGR04131">
    <property type="entry name" value="Bac_Flav_CTERM"/>
    <property type="match status" value="1"/>
</dbReference>
<gene>
    <name evidence="4" type="ORF">IPO85_19210</name>
</gene>
<dbReference type="GO" id="GO:0004252">
    <property type="term" value="F:serine-type endopeptidase activity"/>
    <property type="evidence" value="ECO:0007669"/>
    <property type="project" value="InterPro"/>
</dbReference>
<evidence type="ECO:0000313" key="4">
    <source>
        <dbReference type="EMBL" id="MBK9719602.1"/>
    </source>
</evidence>
<keyword evidence="1" id="KW-0645">Protease</keyword>
<comment type="caution">
    <text evidence="4">The sequence shown here is derived from an EMBL/GenBank/DDBJ whole genome shotgun (WGS) entry which is preliminary data.</text>
</comment>
<dbReference type="Pfam" id="PF01483">
    <property type="entry name" value="P_proprotein"/>
    <property type="match status" value="1"/>
</dbReference>
<dbReference type="Gene3D" id="2.60.120.260">
    <property type="entry name" value="Galactose-binding domain-like"/>
    <property type="match status" value="1"/>
</dbReference>
<dbReference type="InterPro" id="IPR002884">
    <property type="entry name" value="P_dom"/>
</dbReference>
<sequence>MRLYLIILLLILKVESAFSQWCCIDTNLIIKDKTTQTLKFQISGAVLNDLASPLQGVCGVRIKFDHKFIGDLTIELMSPSGQSVTLIGPVGSSGNTNLSKWNVVFVPFSQIAIPDAGFKPRWDNIQPWGILGQFFNGTYYPHKGNLEDFNQGSVNGTWTLIIKDDDLFYEGHIESFCLLFCDNSGIVCKDCSPNGGYFNVPAQSFCEGDANLNLPFLPIQPAFIPDPNTYDYQFLVSKNDTIIERTKSLDFRNAPPGNYKICGISYSKVDSNAIPKTGQNYRLSTFENELTANKFGICAGLSQDCINLEIKAIPAPVDLSVSICKGSDFLIGNQSFNTAGQYDVLLPAANGCDSLVHLNLALIDLVIQLKQPIEEINCLRSLVVIDISSSTFPTGADIKWSTLDGNFFDLNDLLRPKVNKPGTYKLIIEKGSCIDSIEYTVIQNGAIPDLEVKSDTITCLKSQVIISAKTNINTPQWNWSDGMNVISNDSDVVITKGGLYQVIVTDVNGCSNSINVSVLENKNTLIPQINVTDITCRLDTSTIFFIANRDSLSSYEWSGPNVLNTTDTLIKSTNLGQYNLKLIGINGCESNTNFIVKSVIKIPDFFCRVDTISCNQDTVYLNPIILDPLESISWQGPCIMDSSSKDQIITCPGRYNIKIKDTSGCILDTFLLVSIDTISPDFNLNANELPCNQDSIQIFLNHNMPTSTNYTYQWSGPVGFSSKAKDPWIYERGLYKVVVTLANGCQSVDTLTVFESNDRPLIRIKSDSIDCSRDSAHILVDCPDGVLFDWSGPSNFRETKKDITVGEPGFYKLVVTSASGCTSQQSIDINKNKYSPVVGIKRNPLTCIKDSSEIVLLLQYSIDTIRWKGPNNFTSNHENIVVYDAGWYYFSSIGINGCINVDSVEIVYDTTKPVIDIITDTIDCIKTSVDLRASAPDPLTVFRWTKPNGDTSRLATLKTDVPGIHTIEASGSNGCKASSKVNVISNKKFTPLNLSADTLQCRHPISTLKSNSNDPNLNVQWTLPDLKMINGKIINSILAGKYFAKGTNQFGCVTFDSIQVISEITIPKFSISDTSINCRIKSSPKLEVLNINAQDSVEWTNPLNQKSYLRIISNPIIGKYVIKITDINGCFALDSFTLKYDTLRPKILNVNIDTINCLNLTAKAKVKLNSTKVSYLWSAPGFNSSTDSIPVFQKAGIYSLKLEGTNYCTFDTVVQVIEDINPPIIIAIADTINCARPRSKLDITLVSNDTAVNVNWFDVNNNLLIGSKPVVIQGGLYRVIVQSKKNHCISIDSATVIVDTLPPNIVASNVSLPCNADSVQLISSSQCFGATYFWLDPKNIFFSNNQSPVARDTGIYTVIVKCDNQCTAQKQVILDNKKTFPIVGASGGNQTCKTDSVRLISQFSALDTLFEWMGPNQFRSKERFPIVTQSGSYNLKVTNSQGCSTDTTIIVLKDTISPDIDLIQLDSLKCEQTDIRLLAKPKDSSVQYTYFWNTSNGLIKSGQNTNSILVSGNGTYEVIIENLNNGCTSKPKFNLVESFSPIKGVNLDLNLPSCTGFNNGSIQISDFIGGDGPFTFSFDNKSYSRISTINNLPPGNYHLFFKDKFGCPYDTTLSISDPPVLTLDIDRDQTIRLGQSAQLYGNTNADTLTLFSIQWTPNNNLSCSSCINTAASPFVSTTYRLTIVDENGCKKSDDVTIKVITEPSLYIPTIFSPNGDKVNDLFNFETGLDIVNVISFEIYDRWGNGVYTLNNFLLSAGQFGWDGTLDGKNVNPGVFVYKIKVLSISGEEFTKTGDFTLLR</sequence>
<proteinExistence type="predicted"/>